<dbReference type="Pfam" id="PF02922">
    <property type="entry name" value="CBM_48"/>
    <property type="match status" value="1"/>
</dbReference>
<dbReference type="InterPro" id="IPR013783">
    <property type="entry name" value="Ig-like_fold"/>
</dbReference>
<gene>
    <name evidence="12" type="primary">glgB</name>
    <name evidence="15" type="ORF">COZ58_03645</name>
</gene>
<dbReference type="Gene3D" id="2.60.40.10">
    <property type="entry name" value="Immunoglobulins"/>
    <property type="match status" value="1"/>
</dbReference>
<evidence type="ECO:0000256" key="10">
    <source>
        <dbReference type="ARBA" id="ARBA00023056"/>
    </source>
</evidence>
<comment type="function">
    <text evidence="3 12">Catalyzes the formation of the alpha-1,6-glucosidic linkages in glycogen by scission of a 1,4-alpha-linked oligosaccharide from growing alpha-1,4-glucan chains and the subsequent attachment of the oligosaccharide to the alpha-1,6 position.</text>
</comment>
<dbReference type="InterPro" id="IPR006407">
    <property type="entry name" value="GlgB"/>
</dbReference>
<evidence type="ECO:0000256" key="8">
    <source>
        <dbReference type="ARBA" id="ARBA00022676"/>
    </source>
</evidence>
<evidence type="ECO:0000256" key="12">
    <source>
        <dbReference type="HAMAP-Rule" id="MF_00685"/>
    </source>
</evidence>
<dbReference type="SUPFAM" id="SSF81296">
    <property type="entry name" value="E set domains"/>
    <property type="match status" value="1"/>
</dbReference>
<dbReference type="Pfam" id="PF02806">
    <property type="entry name" value="Alpha-amylase_C"/>
    <property type="match status" value="1"/>
</dbReference>
<comment type="similarity">
    <text evidence="6 12">Belongs to the glycosyl hydrolase 13 family. GlgB subfamily.</text>
</comment>
<dbReference type="GO" id="GO:0004134">
    <property type="term" value="F:4-alpha-glucanotransferase activity"/>
    <property type="evidence" value="ECO:0007669"/>
    <property type="project" value="UniProtKB-EC"/>
</dbReference>
<evidence type="ECO:0000256" key="5">
    <source>
        <dbReference type="ARBA" id="ARBA00005684"/>
    </source>
</evidence>
<dbReference type="GO" id="GO:0003844">
    <property type="term" value="F:1,4-alpha-glucan branching enzyme activity"/>
    <property type="evidence" value="ECO:0007669"/>
    <property type="project" value="UniProtKB-UniRule"/>
</dbReference>
<reference evidence="16" key="1">
    <citation type="submission" date="2017-09" db="EMBL/GenBank/DDBJ databases">
        <title>Depth-based differentiation of microbial function through sediment-hosted aquifers and enrichment of novel symbionts in the deep terrestrial subsurface.</title>
        <authorList>
            <person name="Probst A.J."/>
            <person name="Ladd B."/>
            <person name="Jarett J.K."/>
            <person name="Geller-Mcgrath D.E."/>
            <person name="Sieber C.M."/>
            <person name="Emerson J.B."/>
            <person name="Anantharaman K."/>
            <person name="Thomas B.C."/>
            <person name="Malmstrom R."/>
            <person name="Stieglmeier M."/>
            <person name="Klingl A."/>
            <person name="Woyke T."/>
            <person name="Ryan C.M."/>
            <person name="Banfield J.F."/>
        </authorList>
    </citation>
    <scope>NUCLEOTIDE SEQUENCE [LARGE SCALE GENOMIC DNA]</scope>
</reference>
<dbReference type="InterPro" id="IPR006048">
    <property type="entry name" value="A-amylase/branching_C"/>
</dbReference>
<feature type="active site" description="Nucleophile" evidence="12">
    <location>
        <position position="757"/>
    </location>
</feature>
<comment type="catalytic activity">
    <reaction evidence="2 12">
        <text>Transfers a segment of a (1-&gt;4)-alpha-D-glucan chain to a primary hydroxy group in a similar glucan chain.</text>
        <dbReference type="EC" id="2.4.1.18"/>
    </reaction>
</comment>
<evidence type="ECO:0000256" key="1">
    <source>
        <dbReference type="ARBA" id="ARBA00000439"/>
    </source>
</evidence>
<dbReference type="PANTHER" id="PTHR43651">
    <property type="entry name" value="1,4-ALPHA-GLUCAN-BRANCHING ENZYME"/>
    <property type="match status" value="1"/>
</dbReference>
<comment type="subunit">
    <text evidence="12">Monomer.</text>
</comment>
<dbReference type="NCBIfam" id="NF008967">
    <property type="entry name" value="PRK12313.1"/>
    <property type="match status" value="1"/>
</dbReference>
<evidence type="ECO:0000313" key="16">
    <source>
        <dbReference type="Proteomes" id="UP000231493"/>
    </source>
</evidence>
<dbReference type="AlphaFoldDB" id="A0A2M7K8N6"/>
<evidence type="ECO:0000256" key="13">
    <source>
        <dbReference type="RuleBase" id="RU361207"/>
    </source>
</evidence>
<dbReference type="GO" id="GO:0005978">
    <property type="term" value="P:glycogen biosynthetic process"/>
    <property type="evidence" value="ECO:0007669"/>
    <property type="project" value="UniProtKB-UniRule"/>
</dbReference>
<proteinExistence type="inferred from homology"/>
<dbReference type="InterPro" id="IPR014756">
    <property type="entry name" value="Ig_E-set"/>
</dbReference>
<evidence type="ECO:0000256" key="7">
    <source>
        <dbReference type="ARBA" id="ARBA00022600"/>
    </source>
</evidence>
<dbReference type="Gene3D" id="3.20.20.80">
    <property type="entry name" value="Glycosidases"/>
    <property type="match status" value="3"/>
</dbReference>
<evidence type="ECO:0000256" key="9">
    <source>
        <dbReference type="ARBA" id="ARBA00022679"/>
    </source>
</evidence>
<organism evidence="15 16">
    <name type="scientific">Candidatus Infernicultor aquiphilus</name>
    <dbReference type="NCBI Taxonomy" id="1805029"/>
    <lineage>
        <taxon>Bacteria</taxon>
        <taxon>Pseudomonadati</taxon>
        <taxon>Atribacterota</taxon>
        <taxon>Candidatus Phoenicimicrobiia</taxon>
        <taxon>Candidatus Pheonicimicrobiales</taxon>
        <taxon>Candidatus Phoenicimicrobiaceae</taxon>
        <taxon>Candidatus Infernicultor</taxon>
    </lineage>
</organism>
<evidence type="ECO:0000256" key="2">
    <source>
        <dbReference type="ARBA" id="ARBA00000826"/>
    </source>
</evidence>
<dbReference type="InterPro" id="IPR006047">
    <property type="entry name" value="GH13_cat_dom"/>
</dbReference>
<evidence type="ECO:0000259" key="14">
    <source>
        <dbReference type="SMART" id="SM00642"/>
    </source>
</evidence>
<dbReference type="FunFam" id="3.20.20.80:FF:000003">
    <property type="entry name" value="1,4-alpha-glucan branching enzyme GlgB"/>
    <property type="match status" value="1"/>
</dbReference>
<dbReference type="InterPro" id="IPR003385">
    <property type="entry name" value="Glyco_hydro_77"/>
</dbReference>
<dbReference type="InterPro" id="IPR044143">
    <property type="entry name" value="GlgB_N_E_set_prok"/>
</dbReference>
<dbReference type="UniPathway" id="UPA00164"/>
<comment type="caution">
    <text evidence="15">The sequence shown here is derived from an EMBL/GenBank/DDBJ whole genome shotgun (WGS) entry which is preliminary data.</text>
</comment>
<comment type="similarity">
    <text evidence="5 13">Belongs to the disproportionating enzyme family.</text>
</comment>
<dbReference type="EC" id="2.4.1.18" evidence="12"/>
<name>A0A2M7K8N6_9BACT</name>
<sequence length="1078" mass="126419">MEQMTLRRCGILLHISSLPAFDLCFDFIDFLKDSNQSYWQILPTNPVMKELSPYKCYSAFAGDTRYIGKKRADIDYEAFIEENQYWLSDYSLFIVLKKHFNNLPWNEWNKDIAFREKASMYHFQNLYAKEIEEENYKQYEFYASWLAVMEYAKLQGIKIIGDIPLYVSYDSADVWANKPLFNLNEKGYPKKLAGVPPDNFSKRGQLWGNPTYNWGNLKEDNYRWWKERIAHAQNLADIIRFDHFRGLESYWEVDEGEKDAVKGKWIKGPGEDFLEEMKKSLKNFSIIAEDLGTIAPEVIALKNRYRLPGMKILQFSRDIYDRNTVVYTGTHDNDTLLGWIKSLKADNYGYAEHVLSYMGVDIKSNDEQMVWDIIKYAYKSIADTVIIPMQDILCLGREARMNIPGVEDGNWKWQLDFSMINKDIVKKLRDMSKNFSRTPSSKLALQKQKDISEINQDQLLMFLEGRNFNSYEVLGSRFCNIDGVEGVLFTLWAPNAQSVSIVGDFNGWNPDSNIMQRHKVSEFLISFIPGLPYWSAYKYAIKGFDGKIVLKADPFAMHSETRPKTASKAIRLEGYNWSSEERLWQQNKSSAYEKPVNIYEVHLGSWKRGEGNRFLSYRELASELPQYVSDLGYTHIEIMPIMEHPLDASWGYQVTGYYSVSSRYGTPQDFMYFVDCCHKLGIGVILDWVPGHFCKDDHGLYQFDGTTLYEYQDMKKRENQNWGTAYFDLGKNEVISFLVSNAVFWLDVFHIDGLRTDAVASILYLDYEKNKNQWDPNKYGGRENLEAVKFLRILNEALFDRFPYIMSIAEESTSWPLVSAPCYMGGLGFNYKWNMGWMNDLLKYMEIDAIYRKWNHNLITFSLMYTYTENYVLPLSHDEVVHGKKSLIDKMWGDYWKKFASLRMFYAYMMAHPGKKLLFMGGEFAQFREWNFNESLEWSMIDLEMHGLMYKYVRQLNHFYKSDHSLWELDHNRDGFVWIDANNYNQSIISFIRRGKQERDYTIVICNFTPEVYEGYNVDVFEPGEYEEVFNSDRGIYGGSNVTNEGIIKSIEKPSKDKPYSIKLRIPPLATIYIKPII</sequence>
<dbReference type="NCBIfam" id="TIGR00217">
    <property type="entry name" value="malQ"/>
    <property type="match status" value="1"/>
</dbReference>
<dbReference type="Pfam" id="PF02446">
    <property type="entry name" value="Glyco_hydro_77"/>
    <property type="match status" value="2"/>
</dbReference>
<feature type="domain" description="Glycosyl hydrolase family 13 catalytic" evidence="14">
    <location>
        <begin position="600"/>
        <end position="960"/>
    </location>
</feature>
<comment type="catalytic activity">
    <reaction evidence="1 13">
        <text>Transfers a segment of a (1-&gt;4)-alpha-D-glucan to a new position in an acceptor, which may be glucose or a (1-&gt;4)-alpha-D-glucan.</text>
        <dbReference type="EC" id="2.4.1.25"/>
    </reaction>
</comment>
<keyword evidence="9 12" id="KW-0808">Transferase</keyword>
<feature type="active site" description="Proton donor" evidence="12">
    <location>
        <position position="810"/>
    </location>
</feature>
<protein>
    <recommendedName>
        <fullName evidence="12">1,4-alpha-glucan branching enzyme GlgB</fullName>
        <ecNumber evidence="12">2.4.1.18</ecNumber>
    </recommendedName>
    <alternativeName>
        <fullName evidence="12">1,4-alpha-D-glucan:1,4-alpha-D-glucan 6-glucosyl-transferase</fullName>
    </alternativeName>
    <alternativeName>
        <fullName evidence="12">Alpha-(1-&gt;4)-glucan branching enzyme</fullName>
    </alternativeName>
    <alternativeName>
        <fullName evidence="12">Glycogen branching enzyme</fullName>
        <shortName evidence="12">BE</shortName>
    </alternativeName>
</protein>
<dbReference type="SMART" id="SM00642">
    <property type="entry name" value="Aamy"/>
    <property type="match status" value="1"/>
</dbReference>
<evidence type="ECO:0000313" key="15">
    <source>
        <dbReference type="EMBL" id="PIX34532.1"/>
    </source>
</evidence>
<dbReference type="HAMAP" id="MF_00685">
    <property type="entry name" value="GlgB"/>
    <property type="match status" value="1"/>
</dbReference>
<dbReference type="PANTHER" id="PTHR43651:SF3">
    <property type="entry name" value="1,4-ALPHA-GLUCAN-BRANCHING ENZYME"/>
    <property type="match status" value="1"/>
</dbReference>
<dbReference type="SUPFAM" id="SSF51445">
    <property type="entry name" value="(Trans)glycosidases"/>
    <property type="match status" value="2"/>
</dbReference>
<keyword evidence="7 12" id="KW-0321">Glycogen metabolism</keyword>
<dbReference type="GO" id="GO:0004553">
    <property type="term" value="F:hydrolase activity, hydrolyzing O-glycosyl compounds"/>
    <property type="evidence" value="ECO:0007669"/>
    <property type="project" value="InterPro"/>
</dbReference>
<dbReference type="Pfam" id="PF00128">
    <property type="entry name" value="Alpha-amylase"/>
    <property type="match status" value="1"/>
</dbReference>
<dbReference type="NCBIfam" id="TIGR01515">
    <property type="entry name" value="branching_enzym"/>
    <property type="match status" value="1"/>
</dbReference>
<keyword evidence="8 12" id="KW-0328">Glycosyltransferase</keyword>
<accession>A0A2M7K8N6</accession>
<dbReference type="Proteomes" id="UP000231493">
    <property type="component" value="Unassembled WGS sequence"/>
</dbReference>
<dbReference type="GO" id="GO:0005829">
    <property type="term" value="C:cytosol"/>
    <property type="evidence" value="ECO:0007669"/>
    <property type="project" value="TreeGrafter"/>
</dbReference>
<evidence type="ECO:0000256" key="3">
    <source>
        <dbReference type="ARBA" id="ARBA00002953"/>
    </source>
</evidence>
<dbReference type="InterPro" id="IPR017853">
    <property type="entry name" value="GH"/>
</dbReference>
<evidence type="ECO:0000256" key="6">
    <source>
        <dbReference type="ARBA" id="ARBA00009000"/>
    </source>
</evidence>
<dbReference type="FunFam" id="2.60.40.1180:FF:000002">
    <property type="entry name" value="1,4-alpha-glucan branching enzyme GlgB"/>
    <property type="match status" value="1"/>
</dbReference>
<dbReference type="GO" id="GO:0043169">
    <property type="term" value="F:cation binding"/>
    <property type="evidence" value="ECO:0007669"/>
    <property type="project" value="InterPro"/>
</dbReference>
<dbReference type="EMBL" id="PFIP01000064">
    <property type="protein sequence ID" value="PIX34532.1"/>
    <property type="molecule type" value="Genomic_DNA"/>
</dbReference>
<keyword evidence="10 12" id="KW-0320">Glycogen biosynthesis</keyword>
<dbReference type="NCBIfam" id="NF003811">
    <property type="entry name" value="PRK05402.1"/>
    <property type="match status" value="1"/>
</dbReference>
<dbReference type="Gene3D" id="2.60.40.1180">
    <property type="entry name" value="Golgi alpha-mannosidase II"/>
    <property type="match status" value="1"/>
</dbReference>
<dbReference type="InterPro" id="IPR004193">
    <property type="entry name" value="Glyco_hydro_13_N"/>
</dbReference>
<dbReference type="InterPro" id="IPR013780">
    <property type="entry name" value="Glyco_hydro_b"/>
</dbReference>
<evidence type="ECO:0000256" key="4">
    <source>
        <dbReference type="ARBA" id="ARBA00004964"/>
    </source>
</evidence>
<keyword evidence="11 12" id="KW-0119">Carbohydrate metabolism</keyword>
<dbReference type="CDD" id="cd02855">
    <property type="entry name" value="E_set_GBE_prok_N"/>
    <property type="match status" value="1"/>
</dbReference>
<comment type="pathway">
    <text evidence="4 12">Glycan biosynthesis; glycogen biosynthesis.</text>
</comment>
<dbReference type="SUPFAM" id="SSF51011">
    <property type="entry name" value="Glycosyl hydrolase domain"/>
    <property type="match status" value="1"/>
</dbReference>
<evidence type="ECO:0000256" key="11">
    <source>
        <dbReference type="ARBA" id="ARBA00023277"/>
    </source>
</evidence>
<dbReference type="CDD" id="cd11322">
    <property type="entry name" value="AmyAc_Glg_BE"/>
    <property type="match status" value="1"/>
</dbReference>